<gene>
    <name evidence="5" type="ORF">SAMN04488025_11126</name>
</gene>
<evidence type="ECO:0000256" key="1">
    <source>
        <dbReference type="ARBA" id="ARBA00022448"/>
    </source>
</evidence>
<dbReference type="PANTHER" id="PTHR42939">
    <property type="entry name" value="ABC TRANSPORTER ATP-BINDING PROTEIN ALBC-RELATED"/>
    <property type="match status" value="1"/>
</dbReference>
<dbReference type="SMART" id="SM00382">
    <property type="entry name" value="AAA"/>
    <property type="match status" value="1"/>
</dbReference>
<keyword evidence="1" id="KW-0813">Transport</keyword>
<dbReference type="STRING" id="201973.SAMN04488025_11126"/>
<dbReference type="GO" id="GO:0016887">
    <property type="term" value="F:ATP hydrolysis activity"/>
    <property type="evidence" value="ECO:0007669"/>
    <property type="project" value="InterPro"/>
</dbReference>
<dbReference type="InterPro" id="IPR051782">
    <property type="entry name" value="ABC_Transporter_VariousFunc"/>
</dbReference>
<keyword evidence="2" id="KW-0547">Nucleotide-binding</keyword>
<dbReference type="OrthoDB" id="9804819at2"/>
<proteinExistence type="predicted"/>
<dbReference type="InterPro" id="IPR003439">
    <property type="entry name" value="ABC_transporter-like_ATP-bd"/>
</dbReference>
<dbReference type="SUPFAM" id="SSF52540">
    <property type="entry name" value="P-loop containing nucleoside triphosphate hydrolases"/>
    <property type="match status" value="1"/>
</dbReference>
<evidence type="ECO:0000259" key="4">
    <source>
        <dbReference type="PROSITE" id="PS50893"/>
    </source>
</evidence>
<organism evidence="5 6">
    <name type="scientific">Planifilum fulgidum</name>
    <dbReference type="NCBI Taxonomy" id="201973"/>
    <lineage>
        <taxon>Bacteria</taxon>
        <taxon>Bacillati</taxon>
        <taxon>Bacillota</taxon>
        <taxon>Bacilli</taxon>
        <taxon>Bacillales</taxon>
        <taxon>Thermoactinomycetaceae</taxon>
        <taxon>Planifilum</taxon>
    </lineage>
</organism>
<feature type="domain" description="ABC transporter" evidence="4">
    <location>
        <begin position="4"/>
        <end position="230"/>
    </location>
</feature>
<dbReference type="InterPro" id="IPR027417">
    <property type="entry name" value="P-loop_NTPase"/>
</dbReference>
<evidence type="ECO:0000313" key="6">
    <source>
        <dbReference type="Proteomes" id="UP000198661"/>
    </source>
</evidence>
<sequence>MEEVAVLDQVSKAYPGFRLGPLSLTLRKGYIHGFIGANGAGKTTTIKLMMNLIRPDAGRIQLFGLDHRANEREIKERIGFVYADNHLYDDLTVDQIKRITSSFYRRWDEEAFQGYLNRFSLPPRKKIKHLSRGMKMKLAIALALSHHAELIIMDEPTSGLDPVVRHEILELMAELIQDGEKTIFFSTHITSDLEQIADYITFIHDGRLCFSLTKEEIPDRFQVVKGGTELLDADKRKLFLGLRETPYGFEGLTDDPEGARAAFRDKVLYEAPSLEEIMVYTIKGDARSARGDVR</sequence>
<dbReference type="Gene3D" id="3.40.50.300">
    <property type="entry name" value="P-loop containing nucleotide triphosphate hydrolases"/>
    <property type="match status" value="1"/>
</dbReference>
<dbReference type="GO" id="GO:0005524">
    <property type="term" value="F:ATP binding"/>
    <property type="evidence" value="ECO:0007669"/>
    <property type="project" value="UniProtKB-KW"/>
</dbReference>
<evidence type="ECO:0000256" key="3">
    <source>
        <dbReference type="ARBA" id="ARBA00022840"/>
    </source>
</evidence>
<dbReference type="PROSITE" id="PS50893">
    <property type="entry name" value="ABC_TRANSPORTER_2"/>
    <property type="match status" value="1"/>
</dbReference>
<keyword evidence="3 5" id="KW-0067">ATP-binding</keyword>
<accession>A0A1I2N9Y4</accession>
<dbReference type="Pfam" id="PF00005">
    <property type="entry name" value="ABC_tran"/>
    <property type="match status" value="1"/>
</dbReference>
<dbReference type="AlphaFoldDB" id="A0A1I2N9Y4"/>
<dbReference type="InterPro" id="IPR003593">
    <property type="entry name" value="AAA+_ATPase"/>
</dbReference>
<dbReference type="EMBL" id="FOOK01000011">
    <property type="protein sequence ID" value="SFF98316.1"/>
    <property type="molecule type" value="Genomic_DNA"/>
</dbReference>
<protein>
    <submittedName>
        <fullName evidence="5">ABC-2 type transport system ATP-binding protein</fullName>
    </submittedName>
</protein>
<dbReference type="RefSeq" id="WP_092037694.1">
    <property type="nucleotide sequence ID" value="NZ_FOOK01000011.1"/>
</dbReference>
<keyword evidence="6" id="KW-1185">Reference proteome</keyword>
<evidence type="ECO:0000256" key="2">
    <source>
        <dbReference type="ARBA" id="ARBA00022741"/>
    </source>
</evidence>
<dbReference type="CDD" id="cd03230">
    <property type="entry name" value="ABC_DR_subfamily_A"/>
    <property type="match status" value="1"/>
</dbReference>
<evidence type="ECO:0000313" key="5">
    <source>
        <dbReference type="EMBL" id="SFF98316.1"/>
    </source>
</evidence>
<reference evidence="5 6" key="1">
    <citation type="submission" date="2016-10" db="EMBL/GenBank/DDBJ databases">
        <authorList>
            <person name="de Groot N.N."/>
        </authorList>
    </citation>
    <scope>NUCLEOTIDE SEQUENCE [LARGE SCALE GENOMIC DNA]</scope>
    <source>
        <strain evidence="5 6">DSM 44945</strain>
    </source>
</reference>
<dbReference type="Proteomes" id="UP000198661">
    <property type="component" value="Unassembled WGS sequence"/>
</dbReference>
<name>A0A1I2N9Y4_9BACL</name>
<dbReference type="PANTHER" id="PTHR42939:SF3">
    <property type="entry name" value="ABC TRANSPORTER ATP-BINDING COMPONENT"/>
    <property type="match status" value="1"/>
</dbReference>